<dbReference type="PANTHER" id="PTHR24329">
    <property type="entry name" value="HOMEOBOX PROTEIN ARISTALESS"/>
    <property type="match status" value="1"/>
</dbReference>
<feature type="region of interest" description="Disordered" evidence="8">
    <location>
        <begin position="96"/>
        <end position="132"/>
    </location>
</feature>
<evidence type="ECO:0000256" key="4">
    <source>
        <dbReference type="ARBA" id="ARBA00023155"/>
    </source>
</evidence>
<dbReference type="Proteomes" id="UP000007110">
    <property type="component" value="Unassembled WGS sequence"/>
</dbReference>
<dbReference type="FunFam" id="1.10.10.60:FF:000057">
    <property type="entry name" value="Short stature homeobox 2"/>
    <property type="match status" value="1"/>
</dbReference>
<dbReference type="PROSITE" id="PS50071">
    <property type="entry name" value="HOMEOBOX_2"/>
    <property type="match status" value="1"/>
</dbReference>
<dbReference type="GO" id="GO:0006357">
    <property type="term" value="P:regulation of transcription by RNA polymerase II"/>
    <property type="evidence" value="ECO:0000318"/>
    <property type="project" value="GO_Central"/>
</dbReference>
<evidence type="ECO:0000313" key="11">
    <source>
        <dbReference type="Proteomes" id="UP000007110"/>
    </source>
</evidence>
<dbReference type="EnsemblMetazoa" id="XM_775964">
    <property type="protein sequence ID" value="XP_781057"/>
    <property type="gene ID" value="LOC575572"/>
</dbReference>
<dbReference type="GO" id="GO:0048666">
    <property type="term" value="P:neuron development"/>
    <property type="evidence" value="ECO:0000318"/>
    <property type="project" value="GO_Central"/>
</dbReference>
<dbReference type="Gene3D" id="1.10.10.60">
    <property type="entry name" value="Homeodomain-like"/>
    <property type="match status" value="1"/>
</dbReference>
<dbReference type="PANTHER" id="PTHR24329:SF543">
    <property type="entry name" value="FI01017P-RELATED"/>
    <property type="match status" value="1"/>
</dbReference>
<dbReference type="OMA" id="PPLWMAN"/>
<dbReference type="PROSITE" id="PS00027">
    <property type="entry name" value="HOMEOBOX_1"/>
    <property type="match status" value="1"/>
</dbReference>
<name>A0A7M7R9V8_STRPU</name>
<reference evidence="10" key="2">
    <citation type="submission" date="2021-01" db="UniProtKB">
        <authorList>
            <consortium name="EnsemblMetazoa"/>
        </authorList>
    </citation>
    <scope>IDENTIFICATION</scope>
</reference>
<organism evidence="10 11">
    <name type="scientific">Strongylocentrotus purpuratus</name>
    <name type="common">Purple sea urchin</name>
    <dbReference type="NCBI Taxonomy" id="7668"/>
    <lineage>
        <taxon>Eukaryota</taxon>
        <taxon>Metazoa</taxon>
        <taxon>Echinodermata</taxon>
        <taxon>Eleutherozoa</taxon>
        <taxon>Echinozoa</taxon>
        <taxon>Echinoidea</taxon>
        <taxon>Euechinoidea</taxon>
        <taxon>Echinacea</taxon>
        <taxon>Camarodonta</taxon>
        <taxon>Echinidea</taxon>
        <taxon>Strongylocentrotidae</taxon>
        <taxon>Strongylocentrotus</taxon>
    </lineage>
</organism>
<feature type="DNA-binding region" description="Homeobox" evidence="6">
    <location>
        <begin position="198"/>
        <end position="257"/>
    </location>
</feature>
<dbReference type="InterPro" id="IPR009057">
    <property type="entry name" value="Homeodomain-like_sf"/>
</dbReference>
<evidence type="ECO:0000256" key="6">
    <source>
        <dbReference type="PROSITE-ProRule" id="PRU00108"/>
    </source>
</evidence>
<dbReference type="InterPro" id="IPR001356">
    <property type="entry name" value="HD"/>
</dbReference>
<dbReference type="GO" id="GO:0000981">
    <property type="term" value="F:DNA-binding transcription factor activity, RNA polymerase II-specific"/>
    <property type="evidence" value="ECO:0000318"/>
    <property type="project" value="GO_Central"/>
</dbReference>
<dbReference type="KEGG" id="spu:575572"/>
<evidence type="ECO:0000256" key="2">
    <source>
        <dbReference type="ARBA" id="ARBA00022473"/>
    </source>
</evidence>
<evidence type="ECO:0000259" key="9">
    <source>
        <dbReference type="PROSITE" id="PS50071"/>
    </source>
</evidence>
<accession>A0A7M7R9V8</accession>
<dbReference type="Pfam" id="PF00046">
    <property type="entry name" value="Homeodomain"/>
    <property type="match status" value="1"/>
</dbReference>
<dbReference type="GO" id="GO:0005634">
    <property type="term" value="C:nucleus"/>
    <property type="evidence" value="ECO:0000318"/>
    <property type="project" value="GO_Central"/>
</dbReference>
<dbReference type="InterPro" id="IPR050649">
    <property type="entry name" value="Paired_Homeobox_TFs"/>
</dbReference>
<sequence length="446" mass="49191">MTAVVVPPTQSRVPVGLSVRVPQTILPTTPYHGPSNYSIDFLLGRKAPDLEKSNREEIARDRSPVRLGNRGEHVDQDDVTVSCRRDHHGLDVYDFESKGDRDMDDKTSVKSASSASRRPRCIPPPLTMSSPTPRILPSSNIPHINPALISPTSSTHSSSTSSLDSEFATAVDVDRTMMLADEVNAADEGFGDGSCRKLRRSRTTFTTFQLHQLERAFDMTQYPDVFMREELALRLDLSESRVQVWFQNRRAKWRKKEKLFDRKSPCSFGGFGKPYPVEMSKIADPLFHPTDRPCHPASLMAFSNRGMTGMPLPGNAFGLGLPSTLSTAPPPLWMANPYLAGVLRGSEAPHFALHPTPDADIFSTGRRAMDFVSWAGAAAAHDGAKLSHSLPISIPKLYMSPAEKGRRMEEEARKKKSIDALRSKAKDNFLSDSSCCSPPSSPLSVE</sequence>
<keyword evidence="5 6" id="KW-0539">Nucleus</keyword>
<keyword evidence="4 6" id="KW-0371">Homeobox</keyword>
<evidence type="ECO:0000256" key="7">
    <source>
        <dbReference type="RuleBase" id="RU000682"/>
    </source>
</evidence>
<dbReference type="AlphaFoldDB" id="A0A7M7R9V8"/>
<feature type="domain" description="Homeobox" evidence="9">
    <location>
        <begin position="196"/>
        <end position="256"/>
    </location>
</feature>
<protein>
    <recommendedName>
        <fullName evidence="9">Homeobox domain-containing protein</fullName>
    </recommendedName>
</protein>
<evidence type="ECO:0000256" key="5">
    <source>
        <dbReference type="ARBA" id="ARBA00023242"/>
    </source>
</evidence>
<feature type="region of interest" description="Disordered" evidence="8">
    <location>
        <begin position="54"/>
        <end position="74"/>
    </location>
</feature>
<feature type="compositionally biased region" description="Basic and acidic residues" evidence="8">
    <location>
        <begin position="96"/>
        <end position="108"/>
    </location>
</feature>
<dbReference type="SUPFAM" id="SSF46689">
    <property type="entry name" value="Homeodomain-like"/>
    <property type="match status" value="1"/>
</dbReference>
<keyword evidence="2" id="KW-0217">Developmental protein</keyword>
<reference evidence="11" key="1">
    <citation type="submission" date="2015-02" db="EMBL/GenBank/DDBJ databases">
        <title>Genome sequencing for Strongylocentrotus purpuratus.</title>
        <authorList>
            <person name="Murali S."/>
            <person name="Liu Y."/>
            <person name="Vee V."/>
            <person name="English A."/>
            <person name="Wang M."/>
            <person name="Skinner E."/>
            <person name="Han Y."/>
            <person name="Muzny D.M."/>
            <person name="Worley K.C."/>
            <person name="Gibbs R.A."/>
        </authorList>
    </citation>
    <scope>NUCLEOTIDE SEQUENCE</scope>
</reference>
<evidence type="ECO:0000256" key="8">
    <source>
        <dbReference type="SAM" id="MobiDB-lite"/>
    </source>
</evidence>
<evidence type="ECO:0000256" key="3">
    <source>
        <dbReference type="ARBA" id="ARBA00023125"/>
    </source>
</evidence>
<dbReference type="InParanoid" id="A0A7M7R9V8"/>
<dbReference type="GO" id="GO:0000977">
    <property type="term" value="F:RNA polymerase II transcription regulatory region sequence-specific DNA binding"/>
    <property type="evidence" value="ECO:0000318"/>
    <property type="project" value="GO_Central"/>
</dbReference>
<dbReference type="CDD" id="cd00086">
    <property type="entry name" value="homeodomain"/>
    <property type="match status" value="1"/>
</dbReference>
<keyword evidence="3 6" id="KW-0238">DNA-binding</keyword>
<evidence type="ECO:0000256" key="1">
    <source>
        <dbReference type="ARBA" id="ARBA00004123"/>
    </source>
</evidence>
<dbReference type="SMART" id="SM00389">
    <property type="entry name" value="HOX"/>
    <property type="match status" value="1"/>
</dbReference>
<proteinExistence type="predicted"/>
<evidence type="ECO:0000313" key="10">
    <source>
        <dbReference type="EnsemblMetazoa" id="XP_781057"/>
    </source>
</evidence>
<dbReference type="RefSeq" id="XP_781057.3">
    <property type="nucleotide sequence ID" value="XM_775964.5"/>
</dbReference>
<comment type="subcellular location">
    <subcellularLocation>
        <location evidence="1 6 7">Nucleus</location>
    </subcellularLocation>
</comment>
<dbReference type="InterPro" id="IPR017970">
    <property type="entry name" value="Homeobox_CS"/>
</dbReference>
<keyword evidence="11" id="KW-1185">Reference proteome</keyword>
<dbReference type="GeneID" id="575572"/>
<dbReference type="OrthoDB" id="6159439at2759"/>